<dbReference type="EMBL" id="CP021235">
    <property type="protein sequence ID" value="ARS35777.1"/>
    <property type="molecule type" value="Genomic_DNA"/>
</dbReference>
<keyword evidence="3" id="KW-0732">Signal</keyword>
<dbReference type="SUPFAM" id="SSF54060">
    <property type="entry name" value="His-Me finger endonucleases"/>
    <property type="match status" value="1"/>
</dbReference>
<keyword evidence="6" id="KW-0378">Hydrolase</keyword>
<dbReference type="Proteomes" id="UP000266292">
    <property type="component" value="Chromosome"/>
</dbReference>
<evidence type="ECO:0000313" key="6">
    <source>
        <dbReference type="EMBL" id="ARS35777.1"/>
    </source>
</evidence>
<organism evidence="6 7">
    <name type="scientific">Pontibacter actiniarum</name>
    <dbReference type="NCBI Taxonomy" id="323450"/>
    <lineage>
        <taxon>Bacteria</taxon>
        <taxon>Pseudomonadati</taxon>
        <taxon>Bacteroidota</taxon>
        <taxon>Cytophagia</taxon>
        <taxon>Cytophagales</taxon>
        <taxon>Hymenobacteraceae</taxon>
        <taxon>Pontibacter</taxon>
    </lineage>
</organism>
<evidence type="ECO:0000313" key="7">
    <source>
        <dbReference type="Proteomes" id="UP000266292"/>
    </source>
</evidence>
<feature type="signal peptide" evidence="3">
    <location>
        <begin position="1"/>
        <end position="28"/>
    </location>
</feature>
<evidence type="ECO:0000256" key="3">
    <source>
        <dbReference type="SAM" id="SignalP"/>
    </source>
</evidence>
<accession>A0A1X9YSD7</accession>
<evidence type="ECO:0000259" key="5">
    <source>
        <dbReference type="SMART" id="SM00892"/>
    </source>
</evidence>
<reference evidence="7" key="1">
    <citation type="submission" date="2017-05" db="EMBL/GenBank/DDBJ databases">
        <authorList>
            <person name="Ray J."/>
            <person name="Price M."/>
            <person name="Deutschbauer A."/>
        </authorList>
    </citation>
    <scope>NUCLEOTIDE SEQUENCE [LARGE SCALE GENOMIC DNA]</scope>
    <source>
        <strain evidence="7">DSM 19842</strain>
    </source>
</reference>
<evidence type="ECO:0000256" key="1">
    <source>
        <dbReference type="PIRSR" id="PIRSR640255-1"/>
    </source>
</evidence>
<dbReference type="GO" id="GO:0004519">
    <property type="term" value="F:endonuclease activity"/>
    <property type="evidence" value="ECO:0007669"/>
    <property type="project" value="UniProtKB-KW"/>
</dbReference>
<dbReference type="InterPro" id="IPR001604">
    <property type="entry name" value="Endo_G_ENPP1-like_dom"/>
</dbReference>
<feature type="domain" description="ENPP1-3/EXOG-like endonuclease/phosphodiesterase" evidence="4">
    <location>
        <begin position="221"/>
        <end position="431"/>
    </location>
</feature>
<dbReference type="InterPro" id="IPR044929">
    <property type="entry name" value="DNA/RNA_non-sp_Endonuclease_sf"/>
</dbReference>
<dbReference type="CDD" id="cd00091">
    <property type="entry name" value="NUC"/>
    <property type="match status" value="1"/>
</dbReference>
<dbReference type="SMART" id="SM00892">
    <property type="entry name" value="Endonuclease_NS"/>
    <property type="match status" value="1"/>
</dbReference>
<dbReference type="KEGG" id="pact:CA264_10170"/>
<dbReference type="PANTHER" id="PTHR13966">
    <property type="entry name" value="ENDONUCLEASE RELATED"/>
    <property type="match status" value="1"/>
</dbReference>
<dbReference type="PANTHER" id="PTHR13966:SF5">
    <property type="entry name" value="ENDONUCLEASE G, MITOCHONDRIAL"/>
    <property type="match status" value="1"/>
</dbReference>
<dbReference type="SMART" id="SM00477">
    <property type="entry name" value="NUC"/>
    <property type="match status" value="1"/>
</dbReference>
<dbReference type="STRING" id="709015.GCA_000472485_02052"/>
<dbReference type="InterPro" id="IPR044925">
    <property type="entry name" value="His-Me_finger_sf"/>
</dbReference>
<keyword evidence="6" id="KW-0255">Endonuclease</keyword>
<evidence type="ECO:0000259" key="4">
    <source>
        <dbReference type="SMART" id="SM00477"/>
    </source>
</evidence>
<dbReference type="GO" id="GO:0016787">
    <property type="term" value="F:hydrolase activity"/>
    <property type="evidence" value="ECO:0007669"/>
    <property type="project" value="InterPro"/>
</dbReference>
<dbReference type="InterPro" id="IPR040255">
    <property type="entry name" value="Non-specific_endonuclease"/>
</dbReference>
<proteinExistence type="predicted"/>
<keyword evidence="7" id="KW-1185">Reference proteome</keyword>
<dbReference type="InterPro" id="IPR020821">
    <property type="entry name" value="ENPP1-3/EXOG-like_nuc-like"/>
</dbReference>
<dbReference type="Gene3D" id="3.40.570.10">
    <property type="entry name" value="Extracellular Endonuclease, subunit A"/>
    <property type="match status" value="1"/>
</dbReference>
<feature type="active site" description="Proton acceptor" evidence="1">
    <location>
        <position position="283"/>
    </location>
</feature>
<dbReference type="RefSeq" id="WP_071784586.1">
    <property type="nucleotide sequence ID" value="NZ_CP021235.1"/>
</dbReference>
<evidence type="ECO:0000256" key="2">
    <source>
        <dbReference type="PIRSR" id="PIRSR640255-2"/>
    </source>
</evidence>
<name>A0A1X9YSD7_9BACT</name>
<dbReference type="GO" id="GO:0046872">
    <property type="term" value="F:metal ion binding"/>
    <property type="evidence" value="ECO:0007669"/>
    <property type="project" value="UniProtKB-KW"/>
</dbReference>
<feature type="binding site" evidence="2">
    <location>
        <position position="314"/>
    </location>
    <ligand>
        <name>Mg(2+)</name>
        <dbReference type="ChEBI" id="CHEBI:18420"/>
        <note>catalytic</note>
    </ligand>
</feature>
<protein>
    <submittedName>
        <fullName evidence="6">Endonuclease</fullName>
    </submittedName>
</protein>
<feature type="domain" description="DNA/RNA non-specific endonuclease/pyrophosphatase/phosphodiesterase" evidence="5">
    <location>
        <begin position="220"/>
        <end position="431"/>
    </location>
</feature>
<gene>
    <name evidence="6" type="ORF">CA264_10170</name>
</gene>
<keyword evidence="2" id="KW-0479">Metal-binding</keyword>
<dbReference type="Pfam" id="PF01223">
    <property type="entry name" value="Endonuclease_NS"/>
    <property type="match status" value="1"/>
</dbReference>
<sequence>MLQLYMRGRKALALLLLMLWSASATSWAVPFAATPENFPETFESGSKSSYATGTVQLASGTWILDEALIGSTDNDKKAGSQSVRLRNAGRLAMDFFLPEGAGTVSIRHAIYGNDPGSGWELWAQTQVASCGCEKWYKVGQTVITSTSGLQTASFTVNTTAPVKFEIRKVSGGTARLNIDDFSVDSYDPTVPAYPDNDHLALGNPSMAIPDVSNPNNYLMRKPQYALSYSRDRGTPNWVSWHLDASDRGGADRQDNFREDPALPAGWYRVNENSYRGSGFDRGHNAPSADRTSSVEANSATFLMTNMIPQAPNNNQKTWNNFEQYTRSYAESGYEVYLIMGNYGVGGSGSNGGTTNTIDNGHVTVPNRVWKVAVILPVGENDVSRITAATRVIAIDTPNANSINTDWGAYRVSIDEIEVATGLDLLSNLPAGVQTQIEAAVDNGPTN</sequence>
<dbReference type="OrthoDB" id="9811262at2"/>
<dbReference type="AlphaFoldDB" id="A0A1X9YSD7"/>
<keyword evidence="6" id="KW-0540">Nuclease</keyword>
<dbReference type="GO" id="GO:0003676">
    <property type="term" value="F:nucleic acid binding"/>
    <property type="evidence" value="ECO:0007669"/>
    <property type="project" value="InterPro"/>
</dbReference>
<feature type="chain" id="PRO_5010992662" evidence="3">
    <location>
        <begin position="29"/>
        <end position="446"/>
    </location>
</feature>